<protein>
    <submittedName>
        <fullName evidence="1">Uncharacterized protein</fullName>
    </submittedName>
</protein>
<name>A0A655AW05_MYCTX</name>
<evidence type="ECO:0000313" key="1">
    <source>
        <dbReference type="EMBL" id="CKU39443.1"/>
    </source>
</evidence>
<sequence>MPLAPLPISGRPVSVWKGSFTILITSCCRVCRGEVLAGAVKPSRPNSTPPVPPMPALPRVAPVPPLPPLPPLLGC</sequence>
<dbReference type="EMBL" id="CNFT01002600">
    <property type="protein sequence ID" value="CKU39443.1"/>
    <property type="molecule type" value="Genomic_DNA"/>
</dbReference>
<dbReference type="AlphaFoldDB" id="A0A655AW05"/>
<reference evidence="1 2" key="1">
    <citation type="submission" date="2015-03" db="EMBL/GenBank/DDBJ databases">
        <authorList>
            <consortium name="Pathogen Informatics"/>
        </authorList>
    </citation>
    <scope>NUCLEOTIDE SEQUENCE [LARGE SCALE GENOMIC DNA]</scope>
    <source>
        <strain evidence="1 2">Bir 185</strain>
    </source>
</reference>
<dbReference type="Proteomes" id="UP000050164">
    <property type="component" value="Unassembled WGS sequence"/>
</dbReference>
<evidence type="ECO:0000313" key="2">
    <source>
        <dbReference type="Proteomes" id="UP000050164"/>
    </source>
</evidence>
<gene>
    <name evidence="1" type="ORF">ERS027659_05191</name>
</gene>
<proteinExistence type="predicted"/>
<accession>A0A655AW05</accession>
<organism evidence="1 2">
    <name type="scientific">Mycobacterium tuberculosis</name>
    <dbReference type="NCBI Taxonomy" id="1773"/>
    <lineage>
        <taxon>Bacteria</taxon>
        <taxon>Bacillati</taxon>
        <taxon>Actinomycetota</taxon>
        <taxon>Actinomycetes</taxon>
        <taxon>Mycobacteriales</taxon>
        <taxon>Mycobacteriaceae</taxon>
        <taxon>Mycobacterium</taxon>
        <taxon>Mycobacterium tuberculosis complex</taxon>
    </lineage>
</organism>